<dbReference type="FunFam" id="3.30.310.50:FF:000001">
    <property type="entry name" value="Phosphoglucosamine mutase"/>
    <property type="match status" value="1"/>
</dbReference>
<accession>A0A1E3A0X6</accession>
<dbReference type="Pfam" id="PF02878">
    <property type="entry name" value="PGM_PMM_I"/>
    <property type="match status" value="1"/>
</dbReference>
<dbReference type="EMBL" id="MCGH01000004">
    <property type="protein sequence ID" value="ODM02398.1"/>
    <property type="molecule type" value="Genomic_DNA"/>
</dbReference>
<dbReference type="InterPro" id="IPR016066">
    <property type="entry name" value="A-D-PHexomutase_CS"/>
</dbReference>
<dbReference type="CDD" id="cd05802">
    <property type="entry name" value="GlmM"/>
    <property type="match status" value="1"/>
</dbReference>
<reference evidence="14 15" key="1">
    <citation type="submission" date="2016-07" db="EMBL/GenBank/DDBJ databases">
        <title>Characterization of isolates of Eisenbergiella tayi derived from blood cultures, using whole genome sequencing.</title>
        <authorList>
            <person name="Burdz T."/>
            <person name="Wiebe D."/>
            <person name="Huynh C."/>
            <person name="Bernard K."/>
        </authorList>
    </citation>
    <scope>NUCLEOTIDE SEQUENCE [LARGE SCALE GENOMIC DNA]</scope>
    <source>
        <strain evidence="14 15">NML 110608</strain>
    </source>
</reference>
<feature type="domain" description="Alpha-D-phosphohexomutase alpha/beta/alpha" evidence="12">
    <location>
        <begin position="198"/>
        <end position="292"/>
    </location>
</feature>
<evidence type="ECO:0000256" key="5">
    <source>
        <dbReference type="ARBA" id="ARBA00023235"/>
    </source>
</evidence>
<dbReference type="Pfam" id="PF00408">
    <property type="entry name" value="PGM_PMM_IV"/>
    <property type="match status" value="1"/>
</dbReference>
<dbReference type="InterPro" id="IPR016055">
    <property type="entry name" value="A-D-PHexomutase_a/b/a-I/II/III"/>
</dbReference>
<evidence type="ECO:0000259" key="13">
    <source>
        <dbReference type="Pfam" id="PF02880"/>
    </source>
</evidence>
<keyword evidence="5 7" id="KW-0413">Isomerase</keyword>
<dbReference type="InterPro" id="IPR005843">
    <property type="entry name" value="A-D-PHexomutase_C"/>
</dbReference>
<dbReference type="InterPro" id="IPR006352">
    <property type="entry name" value="GlmM_bact"/>
</dbReference>
<dbReference type="GO" id="GO:0005975">
    <property type="term" value="P:carbohydrate metabolic process"/>
    <property type="evidence" value="ECO:0007669"/>
    <property type="project" value="InterPro"/>
</dbReference>
<dbReference type="InterPro" id="IPR005846">
    <property type="entry name" value="A-D-PHexomutase_a/b/a-III"/>
</dbReference>
<comment type="function">
    <text evidence="7 9">Catalyzes the conversion of glucosamine-6-phosphate to glucosamine-1-phosphate.</text>
</comment>
<dbReference type="Gene3D" id="3.30.310.50">
    <property type="entry name" value="Alpha-D-phosphohexomutase, C-terminal domain"/>
    <property type="match status" value="1"/>
</dbReference>
<feature type="binding site" evidence="7">
    <location>
        <position position="283"/>
    </location>
    <ligand>
        <name>Mg(2+)</name>
        <dbReference type="ChEBI" id="CHEBI:18420"/>
    </ligand>
</feature>
<dbReference type="Pfam" id="PF02879">
    <property type="entry name" value="PGM_PMM_II"/>
    <property type="match status" value="1"/>
</dbReference>
<dbReference type="GO" id="GO:0006048">
    <property type="term" value="P:UDP-N-acetylglucosamine biosynthetic process"/>
    <property type="evidence" value="ECO:0007669"/>
    <property type="project" value="TreeGrafter"/>
</dbReference>
<keyword evidence="3 7" id="KW-0479">Metal-binding</keyword>
<dbReference type="PRINTS" id="PR00509">
    <property type="entry name" value="PGMPMM"/>
</dbReference>
<dbReference type="GO" id="GO:0008966">
    <property type="term" value="F:phosphoglucosamine mutase activity"/>
    <property type="evidence" value="ECO:0007669"/>
    <property type="project" value="UniProtKB-UniRule"/>
</dbReference>
<evidence type="ECO:0000256" key="6">
    <source>
        <dbReference type="ARBA" id="ARBA00050364"/>
    </source>
</evidence>
<dbReference type="GO" id="GO:0009252">
    <property type="term" value="P:peptidoglycan biosynthetic process"/>
    <property type="evidence" value="ECO:0007669"/>
    <property type="project" value="TreeGrafter"/>
</dbReference>
<dbReference type="InterPro" id="IPR036900">
    <property type="entry name" value="A-D-PHexomutase_C_sf"/>
</dbReference>
<comment type="catalytic activity">
    <reaction evidence="6 7 9">
        <text>alpha-D-glucosamine 1-phosphate = D-glucosamine 6-phosphate</text>
        <dbReference type="Rhea" id="RHEA:23424"/>
        <dbReference type="ChEBI" id="CHEBI:58516"/>
        <dbReference type="ChEBI" id="CHEBI:58725"/>
        <dbReference type="EC" id="5.4.2.10"/>
    </reaction>
</comment>
<feature type="modified residue" description="Phosphoserine" evidence="7">
    <location>
        <position position="140"/>
    </location>
</feature>
<evidence type="ECO:0000256" key="7">
    <source>
        <dbReference type="HAMAP-Rule" id="MF_01554"/>
    </source>
</evidence>
<dbReference type="PATRIC" id="fig|1432052.4.peg.6173"/>
<comment type="similarity">
    <text evidence="1 7 8">Belongs to the phosphohexose mutase family.</text>
</comment>
<evidence type="ECO:0000313" key="14">
    <source>
        <dbReference type="EMBL" id="ODM02398.1"/>
    </source>
</evidence>
<dbReference type="EC" id="5.4.2.10" evidence="7 9"/>
<feature type="domain" description="Alpha-D-phosphohexomutase C-terminal" evidence="10">
    <location>
        <begin position="413"/>
        <end position="478"/>
    </location>
</feature>
<dbReference type="PANTHER" id="PTHR42946:SF1">
    <property type="entry name" value="PHOSPHOGLUCOMUTASE (ALPHA-D-GLUCOSE-1,6-BISPHOSPHATE-DEPENDENT)"/>
    <property type="match status" value="1"/>
</dbReference>
<comment type="cofactor">
    <cofactor evidence="7">
        <name>Mg(2+)</name>
        <dbReference type="ChEBI" id="CHEBI:18420"/>
    </cofactor>
    <text evidence="7">Binds 1 Mg(2+) ion per subunit.</text>
</comment>
<dbReference type="SUPFAM" id="SSF55957">
    <property type="entry name" value="Phosphoglucomutase, C-terminal domain"/>
    <property type="match status" value="1"/>
</dbReference>
<dbReference type="AlphaFoldDB" id="A0A1E3A0X6"/>
<dbReference type="FunFam" id="3.40.120.10:FF:000001">
    <property type="entry name" value="Phosphoglucosamine mutase"/>
    <property type="match status" value="1"/>
</dbReference>
<feature type="domain" description="Alpha-D-phosphohexomutase alpha/beta/alpha" evidence="13">
    <location>
        <begin position="296"/>
        <end position="401"/>
    </location>
</feature>
<evidence type="ECO:0000256" key="4">
    <source>
        <dbReference type="ARBA" id="ARBA00022842"/>
    </source>
</evidence>
<evidence type="ECO:0000256" key="8">
    <source>
        <dbReference type="RuleBase" id="RU004326"/>
    </source>
</evidence>
<evidence type="ECO:0000256" key="3">
    <source>
        <dbReference type="ARBA" id="ARBA00022723"/>
    </source>
</evidence>
<dbReference type="InterPro" id="IPR050060">
    <property type="entry name" value="Phosphoglucosamine_mutase"/>
</dbReference>
<feature type="domain" description="Alpha-D-phosphohexomutase alpha/beta/alpha" evidence="11">
    <location>
        <begin position="42"/>
        <end position="172"/>
    </location>
</feature>
<gene>
    <name evidence="14" type="primary">glmM_2</name>
    <name evidence="7" type="synonym">glmM</name>
    <name evidence="14" type="ORF">BEI61_05560</name>
</gene>
<dbReference type="GO" id="GO:0005829">
    <property type="term" value="C:cytosol"/>
    <property type="evidence" value="ECO:0007669"/>
    <property type="project" value="TreeGrafter"/>
</dbReference>
<feature type="binding site" evidence="7">
    <location>
        <position position="281"/>
    </location>
    <ligand>
        <name>Mg(2+)</name>
        <dbReference type="ChEBI" id="CHEBI:18420"/>
    </ligand>
</feature>
<evidence type="ECO:0000256" key="1">
    <source>
        <dbReference type="ARBA" id="ARBA00010231"/>
    </source>
</evidence>
<dbReference type="SUPFAM" id="SSF53738">
    <property type="entry name" value="Phosphoglucomutase, first 3 domains"/>
    <property type="match status" value="3"/>
</dbReference>
<evidence type="ECO:0000256" key="2">
    <source>
        <dbReference type="ARBA" id="ARBA00022553"/>
    </source>
</evidence>
<dbReference type="Pfam" id="PF02880">
    <property type="entry name" value="PGM_PMM_III"/>
    <property type="match status" value="1"/>
</dbReference>
<feature type="binding site" description="via phosphate group" evidence="7">
    <location>
        <position position="140"/>
    </location>
    <ligand>
        <name>Mg(2+)</name>
        <dbReference type="ChEBI" id="CHEBI:18420"/>
    </ligand>
</feature>
<evidence type="ECO:0000259" key="12">
    <source>
        <dbReference type="Pfam" id="PF02879"/>
    </source>
</evidence>
<dbReference type="Proteomes" id="UP000094067">
    <property type="component" value="Unassembled WGS sequence"/>
</dbReference>
<dbReference type="Gene3D" id="3.40.120.10">
    <property type="entry name" value="Alpha-D-Glucose-1,6-Bisphosphate, subunit A, domain 3"/>
    <property type="match status" value="3"/>
</dbReference>
<sequence>MPYIQRHKIDTDKNVYPVFGLVRQQAASAACVPQHAERFKMKYFGTDGFRGKANEVLTADHAFNIGKFLGWYFTDGARRKASCVIGKDTRRSSYMFEYALAAGLSSGGVDVNLLHVTTTPSVSYVTKSGDFDFGIMITASHNPFYDNGIKIIDKDGFKMEDSVLEKVEEYLDGKVEITCARNENIGKITDYIQGRNQYISYLTSTTIHSFRGYKVGLDCANGAASSIAKTVFEMLGAKTYMLHDEPDGLNINVDCGSTHIESLQKFVVEKGLDVGFAFDGDADRCFAVDELGNVLDGDLIMYLCAVHMKEEHALIDNTVVATIASNMGVEKALERQGICMKRTPVGDKYVSLEMQEHGYSIGGEESGHIIFNKYSTTGDGILTAIRVMEIIVGKKTMASFLTAGVSLFPKVQINKRVKDAAEVLENPSVKESIDQASAQLDGSGRVLIRKSGTEPVIRILVETQDEDLCRELAEKIAARMDEVN</sequence>
<dbReference type="GO" id="GO:0000287">
    <property type="term" value="F:magnesium ion binding"/>
    <property type="evidence" value="ECO:0007669"/>
    <property type="project" value="UniProtKB-UniRule"/>
</dbReference>
<comment type="caution">
    <text evidence="14">The sequence shown here is derived from an EMBL/GenBank/DDBJ whole genome shotgun (WGS) entry which is preliminary data.</text>
</comment>
<evidence type="ECO:0000256" key="9">
    <source>
        <dbReference type="RuleBase" id="RU004327"/>
    </source>
</evidence>
<dbReference type="FunFam" id="3.40.120.10:FF:000003">
    <property type="entry name" value="Phosphoglucosamine mutase"/>
    <property type="match status" value="1"/>
</dbReference>
<evidence type="ECO:0000313" key="15">
    <source>
        <dbReference type="Proteomes" id="UP000094067"/>
    </source>
</evidence>
<keyword evidence="4 7" id="KW-0460">Magnesium</keyword>
<protein>
    <recommendedName>
        <fullName evidence="7 9">Phosphoglucosamine mutase</fullName>
        <ecNumber evidence="7 9">5.4.2.10</ecNumber>
    </recommendedName>
</protein>
<dbReference type="PROSITE" id="PS00710">
    <property type="entry name" value="PGM_PMM"/>
    <property type="match status" value="1"/>
</dbReference>
<dbReference type="PANTHER" id="PTHR42946">
    <property type="entry name" value="PHOSPHOHEXOSE MUTASE"/>
    <property type="match status" value="1"/>
</dbReference>
<dbReference type="InterPro" id="IPR005844">
    <property type="entry name" value="A-D-PHexomutase_a/b/a-I"/>
</dbReference>
<dbReference type="HAMAP" id="MF_01554_B">
    <property type="entry name" value="GlmM_B"/>
    <property type="match status" value="1"/>
</dbReference>
<organism evidence="14 15">
    <name type="scientific">Eisenbergiella tayi</name>
    <dbReference type="NCBI Taxonomy" id="1432052"/>
    <lineage>
        <taxon>Bacteria</taxon>
        <taxon>Bacillati</taxon>
        <taxon>Bacillota</taxon>
        <taxon>Clostridia</taxon>
        <taxon>Lachnospirales</taxon>
        <taxon>Lachnospiraceae</taxon>
        <taxon>Eisenbergiella</taxon>
    </lineage>
</organism>
<comment type="PTM">
    <text evidence="7">Activated by phosphorylation.</text>
</comment>
<dbReference type="GO" id="GO:0004615">
    <property type="term" value="F:phosphomannomutase activity"/>
    <property type="evidence" value="ECO:0007669"/>
    <property type="project" value="TreeGrafter"/>
</dbReference>
<evidence type="ECO:0000259" key="11">
    <source>
        <dbReference type="Pfam" id="PF02878"/>
    </source>
</evidence>
<dbReference type="InterPro" id="IPR005841">
    <property type="entry name" value="Alpha-D-phosphohexomutase_SF"/>
</dbReference>
<proteinExistence type="inferred from homology"/>
<dbReference type="NCBIfam" id="TIGR01455">
    <property type="entry name" value="glmM"/>
    <property type="match status" value="1"/>
</dbReference>
<name>A0A1E3A0X6_9FIRM</name>
<feature type="active site" description="Phosphoserine intermediate" evidence="7">
    <location>
        <position position="140"/>
    </location>
</feature>
<keyword evidence="2 7" id="KW-0597">Phosphoprotein</keyword>
<feature type="binding site" evidence="7">
    <location>
        <position position="279"/>
    </location>
    <ligand>
        <name>Mg(2+)</name>
        <dbReference type="ChEBI" id="CHEBI:18420"/>
    </ligand>
</feature>
<dbReference type="InterPro" id="IPR005845">
    <property type="entry name" value="A-D-PHexomutase_a/b/a-II"/>
</dbReference>
<evidence type="ECO:0000259" key="10">
    <source>
        <dbReference type="Pfam" id="PF00408"/>
    </source>
</evidence>